<name>A0A0C3NEH4_PISTI</name>
<feature type="domain" description="Helitron helicase-like" evidence="1">
    <location>
        <begin position="255"/>
        <end position="425"/>
    </location>
</feature>
<dbReference type="STRING" id="870435.A0A0C3NEH4"/>
<keyword evidence="4" id="KW-1185">Reference proteome</keyword>
<dbReference type="InterPro" id="IPR046700">
    <property type="entry name" value="DUF6570"/>
</dbReference>
<organism evidence="3 4">
    <name type="scientific">Pisolithus tinctorius Marx 270</name>
    <dbReference type="NCBI Taxonomy" id="870435"/>
    <lineage>
        <taxon>Eukaryota</taxon>
        <taxon>Fungi</taxon>
        <taxon>Dikarya</taxon>
        <taxon>Basidiomycota</taxon>
        <taxon>Agaricomycotina</taxon>
        <taxon>Agaricomycetes</taxon>
        <taxon>Agaricomycetidae</taxon>
        <taxon>Boletales</taxon>
        <taxon>Sclerodermatineae</taxon>
        <taxon>Pisolithaceae</taxon>
        <taxon>Pisolithus</taxon>
    </lineage>
</organism>
<dbReference type="EMBL" id="KN832126">
    <property type="protein sequence ID" value="KIN93903.1"/>
    <property type="molecule type" value="Genomic_DNA"/>
</dbReference>
<evidence type="ECO:0000259" key="1">
    <source>
        <dbReference type="Pfam" id="PF14214"/>
    </source>
</evidence>
<dbReference type="Pfam" id="PF14214">
    <property type="entry name" value="Helitron_like_N"/>
    <property type="match status" value="1"/>
</dbReference>
<gene>
    <name evidence="3" type="ORF">M404DRAFT_35596</name>
</gene>
<evidence type="ECO:0000313" key="3">
    <source>
        <dbReference type="EMBL" id="KIN93903.1"/>
    </source>
</evidence>
<dbReference type="InParanoid" id="A0A0C3NEH4"/>
<evidence type="ECO:0000313" key="4">
    <source>
        <dbReference type="Proteomes" id="UP000054217"/>
    </source>
</evidence>
<dbReference type="Pfam" id="PF20209">
    <property type="entry name" value="DUF6570"/>
    <property type="match status" value="1"/>
</dbReference>
<reference evidence="4" key="2">
    <citation type="submission" date="2015-01" db="EMBL/GenBank/DDBJ databases">
        <title>Evolutionary Origins and Diversification of the Mycorrhizal Mutualists.</title>
        <authorList>
            <consortium name="DOE Joint Genome Institute"/>
            <consortium name="Mycorrhizal Genomics Consortium"/>
            <person name="Kohler A."/>
            <person name="Kuo A."/>
            <person name="Nagy L.G."/>
            <person name="Floudas D."/>
            <person name="Copeland A."/>
            <person name="Barry K.W."/>
            <person name="Cichocki N."/>
            <person name="Veneault-Fourrey C."/>
            <person name="LaButti K."/>
            <person name="Lindquist E.A."/>
            <person name="Lipzen A."/>
            <person name="Lundell T."/>
            <person name="Morin E."/>
            <person name="Murat C."/>
            <person name="Riley R."/>
            <person name="Ohm R."/>
            <person name="Sun H."/>
            <person name="Tunlid A."/>
            <person name="Henrissat B."/>
            <person name="Grigoriev I.V."/>
            <person name="Hibbett D.S."/>
            <person name="Martin F."/>
        </authorList>
    </citation>
    <scope>NUCLEOTIDE SEQUENCE [LARGE SCALE GENOMIC DNA]</scope>
    <source>
        <strain evidence="4">Marx 270</strain>
    </source>
</reference>
<dbReference type="InterPro" id="IPR025476">
    <property type="entry name" value="Helitron_helicase-like"/>
</dbReference>
<proteinExistence type="predicted"/>
<dbReference type="OrthoDB" id="432234at2759"/>
<dbReference type="HOGENOM" id="CLU_010736_0_0_1"/>
<dbReference type="Proteomes" id="UP000054217">
    <property type="component" value="Unassembled WGS sequence"/>
</dbReference>
<accession>A0A0C3NEH4</accession>
<protein>
    <submittedName>
        <fullName evidence="3">Uncharacterized protein</fullName>
    </submittedName>
</protein>
<evidence type="ECO:0000259" key="2">
    <source>
        <dbReference type="Pfam" id="PF20209"/>
    </source>
</evidence>
<feature type="domain" description="DUF6570" evidence="2">
    <location>
        <begin position="1"/>
        <end position="119"/>
    </location>
</feature>
<sequence length="756" mass="84914">MLVAACHTTVITHHYQTRGGHGGRVPEEASQWFNRGNVALLPQDPCSLTNILPPTQNDLRGVVCVVFAGGSFRPSPDTLRRFPPVLVSRSRVKCVIEWLISNNEWYSKSGITFSAENLAALIEGEEDEGVLQGIEITHLRDDDTVDGSDRVDWSALTADLVTEMVAYIDGDRSERSRRSMKATVLAHVLNHKSFLVSRAGTELMNENSPAFLTAVFPHLDPWGIGGFNHPARRPDQQISFQRQLRNLLRQVDSPFAGDATFPFICWNILQKRAASQNSAFCIPSARRHSLVNDIHEAESDIRALAEKLERNPKARLNAGGERRALQLFRELNVICRSLPGSDGYKLCRRNEIRSLTRALGTPAFFLTLNPHDLTNVLVAHFRGMDTARWCELGSFEHATFVASHPAAAAKAFDVLIRGFLDIIVKYNKRVDIKSAKPARPEDELDLRLEEPPQIAVLPECDFEDAFNDFEPRDENCRMCIDGSVRAESYLDPETQSILLRRLHPWVNNYNDVVLFLLQCNMDIKFIGSGAAAKALTYYISDYITKNDLQVHVGLQAIRAAIDSHRKLFVDDIETPSSVRERNLLTKTVNAMMGRREVSHQQVMSYLIGGGDFYTSHEFCIVRFHEFVDIVIAHELHVDGDCNCTGEELTDCPENLYGSTCTAHTSDGSLSVVLEPQDYLMRPSVPPFEGMCLWQFLEQTQKVKRTSSSVNSLQEQCTACGDAAAWSGNERPAYSRRFRAPFTDHAHPQFNTHDLCI</sequence>
<reference evidence="3 4" key="1">
    <citation type="submission" date="2014-04" db="EMBL/GenBank/DDBJ databases">
        <authorList>
            <consortium name="DOE Joint Genome Institute"/>
            <person name="Kuo A."/>
            <person name="Kohler A."/>
            <person name="Costa M.D."/>
            <person name="Nagy L.G."/>
            <person name="Floudas D."/>
            <person name="Copeland A."/>
            <person name="Barry K.W."/>
            <person name="Cichocki N."/>
            <person name="Veneault-Fourrey C."/>
            <person name="LaButti K."/>
            <person name="Lindquist E.A."/>
            <person name="Lipzen A."/>
            <person name="Lundell T."/>
            <person name="Morin E."/>
            <person name="Murat C."/>
            <person name="Sun H."/>
            <person name="Tunlid A."/>
            <person name="Henrissat B."/>
            <person name="Grigoriev I.V."/>
            <person name="Hibbett D.S."/>
            <person name="Martin F."/>
            <person name="Nordberg H.P."/>
            <person name="Cantor M.N."/>
            <person name="Hua S.X."/>
        </authorList>
    </citation>
    <scope>NUCLEOTIDE SEQUENCE [LARGE SCALE GENOMIC DNA]</scope>
    <source>
        <strain evidence="3 4">Marx 270</strain>
    </source>
</reference>
<dbReference type="AlphaFoldDB" id="A0A0C3NEH4"/>